<feature type="compositionally biased region" description="Pro residues" evidence="1">
    <location>
        <begin position="182"/>
        <end position="194"/>
    </location>
</feature>
<dbReference type="Gramene" id="PUZ50751">
    <property type="protein sequence ID" value="PUZ50751"/>
    <property type="gene ID" value="GQ55_6G084000"/>
</dbReference>
<feature type="region of interest" description="Disordered" evidence="1">
    <location>
        <begin position="162"/>
        <end position="232"/>
    </location>
</feature>
<gene>
    <name evidence="3" type="ORF">GQ55_6G084000</name>
</gene>
<protein>
    <recommendedName>
        <fullName evidence="2">DUF8039 domain-containing protein</fullName>
    </recommendedName>
</protein>
<accession>A0A2T7D576</accession>
<feature type="domain" description="DUF8039" evidence="2">
    <location>
        <begin position="61"/>
        <end position="154"/>
    </location>
</feature>
<proteinExistence type="predicted"/>
<dbReference type="Proteomes" id="UP000244336">
    <property type="component" value="Chromosome 6"/>
</dbReference>
<dbReference type="EMBL" id="CM009754">
    <property type="protein sequence ID" value="PUZ50751.1"/>
    <property type="molecule type" value="Genomic_DNA"/>
</dbReference>
<sequence length="232" mass="25115">MDERVEQAVALALSKQQGAGAQADVVISLVSQRCSSYASTATTGDEPQENMPAVDTERYLVDYITMQTPCELHVKAKTYHRFGSLRVSLTGDSWWYDSWKVGTPGYSIATMEQIVEANGENEKLKLDFVGGDGEKTLGETLHGVILWHKAYITLIGNTAAPVDPPSPPDIDNNDGDFVGGPSSPPPRPPSPSPPRVRSNQAPAPGKGKKQTSSLPPARTPKKAEDYQKENRP</sequence>
<dbReference type="Pfam" id="PF26133">
    <property type="entry name" value="DUF8039"/>
    <property type="match status" value="1"/>
</dbReference>
<name>A0A2T7D576_9POAL</name>
<dbReference type="AlphaFoldDB" id="A0A2T7D576"/>
<evidence type="ECO:0000313" key="4">
    <source>
        <dbReference type="Proteomes" id="UP000244336"/>
    </source>
</evidence>
<evidence type="ECO:0000259" key="2">
    <source>
        <dbReference type="Pfam" id="PF26133"/>
    </source>
</evidence>
<reference evidence="3 4" key="1">
    <citation type="submission" date="2018-04" db="EMBL/GenBank/DDBJ databases">
        <title>WGS assembly of Panicum hallii var. hallii HAL2.</title>
        <authorList>
            <person name="Lovell J."/>
            <person name="Jenkins J."/>
            <person name="Lowry D."/>
            <person name="Mamidi S."/>
            <person name="Sreedasyam A."/>
            <person name="Weng X."/>
            <person name="Barry K."/>
            <person name="Bonette J."/>
            <person name="Campitelli B."/>
            <person name="Daum C."/>
            <person name="Gordon S."/>
            <person name="Gould B."/>
            <person name="Lipzen A."/>
            <person name="MacQueen A."/>
            <person name="Palacio-Mejia J."/>
            <person name="Plott C."/>
            <person name="Shakirov E."/>
            <person name="Shu S."/>
            <person name="Yoshinaga Y."/>
            <person name="Zane M."/>
            <person name="Rokhsar D."/>
            <person name="Grimwood J."/>
            <person name="Schmutz J."/>
            <person name="Juenger T."/>
        </authorList>
    </citation>
    <scope>NUCLEOTIDE SEQUENCE [LARGE SCALE GENOMIC DNA]</scope>
    <source>
        <strain evidence="4">cv. HAL2</strain>
    </source>
</reference>
<dbReference type="OrthoDB" id="676990at2759"/>
<organism evidence="3 4">
    <name type="scientific">Panicum hallii var. hallii</name>
    <dbReference type="NCBI Taxonomy" id="1504633"/>
    <lineage>
        <taxon>Eukaryota</taxon>
        <taxon>Viridiplantae</taxon>
        <taxon>Streptophyta</taxon>
        <taxon>Embryophyta</taxon>
        <taxon>Tracheophyta</taxon>
        <taxon>Spermatophyta</taxon>
        <taxon>Magnoliopsida</taxon>
        <taxon>Liliopsida</taxon>
        <taxon>Poales</taxon>
        <taxon>Poaceae</taxon>
        <taxon>PACMAD clade</taxon>
        <taxon>Panicoideae</taxon>
        <taxon>Panicodae</taxon>
        <taxon>Paniceae</taxon>
        <taxon>Panicinae</taxon>
        <taxon>Panicum</taxon>
        <taxon>Panicum sect. Panicum</taxon>
    </lineage>
</organism>
<keyword evidence="4" id="KW-1185">Reference proteome</keyword>
<evidence type="ECO:0000256" key="1">
    <source>
        <dbReference type="SAM" id="MobiDB-lite"/>
    </source>
</evidence>
<evidence type="ECO:0000313" key="3">
    <source>
        <dbReference type="EMBL" id="PUZ50751.1"/>
    </source>
</evidence>
<dbReference type="InterPro" id="IPR058352">
    <property type="entry name" value="DUF8039"/>
</dbReference>
<feature type="compositionally biased region" description="Basic and acidic residues" evidence="1">
    <location>
        <begin position="221"/>
        <end position="232"/>
    </location>
</feature>